<feature type="domain" description="IPT/TIG" evidence="2">
    <location>
        <begin position="286"/>
        <end position="368"/>
    </location>
</feature>
<feature type="domain" description="IPT/TIG" evidence="2">
    <location>
        <begin position="122"/>
        <end position="201"/>
    </location>
</feature>
<dbReference type="RefSeq" id="WP_316411041.1">
    <property type="nucleotide sequence ID" value="NZ_AP027081.1"/>
</dbReference>
<dbReference type="AlphaFoldDB" id="A0AA48H426"/>
<feature type="domain" description="IPT/TIG" evidence="2">
    <location>
        <begin position="371"/>
        <end position="450"/>
    </location>
</feature>
<dbReference type="Gene3D" id="2.60.40.10">
    <property type="entry name" value="Immunoglobulins"/>
    <property type="match status" value="6"/>
</dbReference>
<feature type="domain" description="IPT/TIG" evidence="2">
    <location>
        <begin position="38"/>
        <end position="117"/>
    </location>
</feature>
<feature type="domain" description="IPT/TIG" evidence="2">
    <location>
        <begin position="204"/>
        <end position="283"/>
    </location>
</feature>
<reference evidence="3" key="1">
    <citation type="journal article" date="2023" name="Int. J. Syst. Evol. Microbiol.">
        <title>Mesoterricola silvestris gen. nov., sp. nov., Mesoterricola sediminis sp. nov., Geothrix oryzae sp. nov., Geothrix edaphica sp. nov., Geothrix rubra sp. nov., and Geothrix limicola sp. nov., six novel members of Acidobacteriota isolated from soils.</title>
        <authorList>
            <person name="Itoh H."/>
            <person name="Sugisawa Y."/>
            <person name="Mise K."/>
            <person name="Xu Z."/>
            <person name="Kuniyasu M."/>
            <person name="Ushijima N."/>
            <person name="Kawano K."/>
            <person name="Kobayashi E."/>
            <person name="Shiratori Y."/>
            <person name="Masuda Y."/>
            <person name="Senoo K."/>
        </authorList>
    </citation>
    <scope>NUCLEOTIDE SEQUENCE</scope>
    <source>
        <strain evidence="3">W786</strain>
    </source>
</reference>
<dbReference type="InterPro" id="IPR013783">
    <property type="entry name" value="Ig-like_fold"/>
</dbReference>
<evidence type="ECO:0000259" key="2">
    <source>
        <dbReference type="SMART" id="SM00429"/>
    </source>
</evidence>
<dbReference type="SUPFAM" id="SSF81296">
    <property type="entry name" value="E set domains"/>
    <property type="match status" value="6"/>
</dbReference>
<dbReference type="InterPro" id="IPR014756">
    <property type="entry name" value="Ig_E-set"/>
</dbReference>
<keyword evidence="4" id="KW-1185">Reference proteome</keyword>
<dbReference type="CDD" id="cd00102">
    <property type="entry name" value="IPT"/>
    <property type="match status" value="2"/>
</dbReference>
<dbReference type="SMART" id="SM00429">
    <property type="entry name" value="IPT"/>
    <property type="match status" value="6"/>
</dbReference>
<evidence type="ECO:0000313" key="3">
    <source>
        <dbReference type="EMBL" id="BDU75613.1"/>
    </source>
</evidence>
<dbReference type="KEGG" id="msea:METESE_05710"/>
<feature type="domain" description="IPT/TIG" evidence="2">
    <location>
        <begin position="453"/>
        <end position="536"/>
    </location>
</feature>
<feature type="chain" id="PRO_5041338536" description="IPT/TIG domain-containing protein" evidence="1">
    <location>
        <begin position="25"/>
        <end position="874"/>
    </location>
</feature>
<protein>
    <recommendedName>
        <fullName evidence="2">IPT/TIG domain-containing protein</fullName>
    </recommendedName>
</protein>
<feature type="signal peptide" evidence="1">
    <location>
        <begin position="1"/>
        <end position="24"/>
    </location>
</feature>
<name>A0AA48H426_9BACT</name>
<evidence type="ECO:0000313" key="4">
    <source>
        <dbReference type="Proteomes" id="UP001228113"/>
    </source>
</evidence>
<accession>A0AA48H426</accession>
<sequence length="874" mass="89425">MSRRPSLPPTLGLCALLLTTGALVTTQVACRGNGPAARPSLTGATPSEGYQYDEITITGSGLGATSQVLVAGRPSPRVTRESDTRLRVEVPAGPAEGPLILDTGRGRVVSVRTFRILAAPAAPTIAAFAPALAAAGDTVTLTGSGFTLARQVLFHGLPAPFQVVDDAHLTATVPAGFSAGAITVRLPGGVATTASGTFQVAHPAPILGTFTPLTGPAGAEVILTGQHLEHVVAVTVGSRPVQSFTAEATRLRFTLPPTALTGPIAVTDTLGNTVATAVPFTVQAPAPAVTAFTPATGAVGDWVTVTGARLGQVTGLNLGGVTAEVVEAAAPDGTSLRFRVPPTALTGPVVVQSAAGAFPVPGGPFTVTTLPLSADGFTPNQGLPGTQVTLAGQNLEQVTGVAFGDAVTSVFSTTGDLLITAVPDGATTGPVRLLTPGGDVQVPGGAFTVLEATPVITGFSPAGGYPGTEVTLVGQNLGAFTELSYGTLVIPHGEVEHTADGLRFRVPDGANAASPITIVTPGGTTASAAAFGLIPTRITALNMPLVAREDGFGEPMLDFPGIARTAQYAINLPTAPVLHPYNPSNPDGERPDHFTTHFTLSLRLPRAFYPALPRAVTDALGAAGIDPAEVDILVASQDYRFTGLFNTDGTLNRDSTYLFRPHYWTDPAAPWSGDYSTAQTLDAGFFEAEPALRIDNHPAGEMFHFGISVHPADPGTMSQIISSSATQPVAGLDVDRTTAFWSLTRLGTRAAATLHLLFADGDQAELSARTAAMATLGDLMNGSPALNGTRAFRMLRQLARPMVAVAESTDLPAERVVVLRGSGFAGLTAVQLNGADVPFTALSDALARITLPLSATGTVVLVTPYGASDPFPLP</sequence>
<dbReference type="Pfam" id="PF01833">
    <property type="entry name" value="TIG"/>
    <property type="match status" value="4"/>
</dbReference>
<dbReference type="Proteomes" id="UP001228113">
    <property type="component" value="Chromosome"/>
</dbReference>
<organism evidence="3 4">
    <name type="scientific">Mesoterricola sediminis</name>
    <dbReference type="NCBI Taxonomy" id="2927980"/>
    <lineage>
        <taxon>Bacteria</taxon>
        <taxon>Pseudomonadati</taxon>
        <taxon>Acidobacteriota</taxon>
        <taxon>Holophagae</taxon>
        <taxon>Holophagales</taxon>
        <taxon>Holophagaceae</taxon>
        <taxon>Mesoterricola</taxon>
    </lineage>
</organism>
<dbReference type="InterPro" id="IPR002909">
    <property type="entry name" value="IPT_dom"/>
</dbReference>
<gene>
    <name evidence="3" type="ORF">METESE_05710</name>
</gene>
<keyword evidence="1" id="KW-0732">Signal</keyword>
<dbReference type="EMBL" id="AP027081">
    <property type="protein sequence ID" value="BDU75613.1"/>
    <property type="molecule type" value="Genomic_DNA"/>
</dbReference>
<evidence type="ECO:0000256" key="1">
    <source>
        <dbReference type="SAM" id="SignalP"/>
    </source>
</evidence>
<proteinExistence type="predicted"/>